<dbReference type="Proteomes" id="UP000609874">
    <property type="component" value="Unassembled WGS sequence"/>
</dbReference>
<dbReference type="EMBL" id="JACSQD010000006">
    <property type="protein sequence ID" value="MBD7996277.1"/>
    <property type="molecule type" value="Genomic_DNA"/>
</dbReference>
<accession>A0ABR8UUR4</accession>
<evidence type="ECO:0000259" key="4">
    <source>
        <dbReference type="PROSITE" id="PS50983"/>
    </source>
</evidence>
<comment type="caution">
    <text evidence="5">The sequence shown here is derived from an EMBL/GenBank/DDBJ whole genome shotgun (WGS) entry which is preliminary data.</text>
</comment>
<evidence type="ECO:0000313" key="6">
    <source>
        <dbReference type="Proteomes" id="UP000609874"/>
    </source>
</evidence>
<feature type="region of interest" description="Disordered" evidence="2">
    <location>
        <begin position="38"/>
        <end position="63"/>
    </location>
</feature>
<proteinExistence type="inferred from homology"/>
<dbReference type="Pfam" id="PF01497">
    <property type="entry name" value="Peripla_BP_2"/>
    <property type="match status" value="1"/>
</dbReference>
<evidence type="ECO:0000256" key="3">
    <source>
        <dbReference type="SAM" id="SignalP"/>
    </source>
</evidence>
<name>A0ABR8UUR4_9MICC</name>
<dbReference type="PANTHER" id="PTHR30535">
    <property type="entry name" value="VITAMIN B12-BINDING PROTEIN"/>
    <property type="match status" value="1"/>
</dbReference>
<sequence length="375" mass="37500">MPDLSTIGRRLRMRSAAGTAAAVAAALILSGCAAVEPSSSQSSPPATVQSNAAETPQADGTYSLVTGPATAQPIGDVVPVTGTGTPSLPATVTDFTGNSVTVTDISRILALDLYGTLAQTVIGLGLGENLVGRTSSDSDSSMADLPTVTASGHELNAEAILALGPTVVLADKTIGPPETLQQLADAGITVVYFDSERSIDGIEDGITAVGAALGVAAAAEKLNARVAQELTEAREEIARMVPAEKAGAVFLYIRGSGAVFFVLGEGSGAEGLISELGLEDRAAEAGISGTRPANPESLAALNPDVLLVMSDGLASTGGVEGLLKRPGILQTAAGQSKTVVEIPDGQALNFGPSTPAALLAAAQALYAADTGQEAR</sequence>
<organism evidence="5 6">
    <name type="scientific">Arthrobacter gallicola</name>
    <dbReference type="NCBI Taxonomy" id="2762225"/>
    <lineage>
        <taxon>Bacteria</taxon>
        <taxon>Bacillati</taxon>
        <taxon>Actinomycetota</taxon>
        <taxon>Actinomycetes</taxon>
        <taxon>Micrococcales</taxon>
        <taxon>Micrococcaceae</taxon>
        <taxon>Arthrobacter</taxon>
    </lineage>
</organism>
<evidence type="ECO:0000313" key="5">
    <source>
        <dbReference type="EMBL" id="MBD7996277.1"/>
    </source>
</evidence>
<dbReference type="SUPFAM" id="SSF53807">
    <property type="entry name" value="Helical backbone' metal receptor"/>
    <property type="match status" value="1"/>
</dbReference>
<dbReference type="InterPro" id="IPR002491">
    <property type="entry name" value="ABC_transptr_periplasmic_BD"/>
</dbReference>
<feature type="domain" description="Fe/B12 periplasmic-binding" evidence="4">
    <location>
        <begin position="107"/>
        <end position="373"/>
    </location>
</feature>
<keyword evidence="3" id="KW-0732">Signal</keyword>
<protein>
    <submittedName>
        <fullName evidence="5">ABC transporter substrate-binding protein</fullName>
    </submittedName>
</protein>
<evidence type="ECO:0000256" key="1">
    <source>
        <dbReference type="ARBA" id="ARBA00008814"/>
    </source>
</evidence>
<gene>
    <name evidence="5" type="ORF">H9639_13315</name>
</gene>
<reference evidence="5 6" key="1">
    <citation type="submission" date="2020-08" db="EMBL/GenBank/DDBJ databases">
        <title>A Genomic Blueprint of the Chicken Gut Microbiome.</title>
        <authorList>
            <person name="Gilroy R."/>
            <person name="Ravi A."/>
            <person name="Getino M."/>
            <person name="Pursley I."/>
            <person name="Horton D.L."/>
            <person name="Alikhan N.-F."/>
            <person name="Baker D."/>
            <person name="Gharbi K."/>
            <person name="Hall N."/>
            <person name="Watson M."/>
            <person name="Adriaenssens E.M."/>
            <person name="Foster-Nyarko E."/>
            <person name="Jarju S."/>
            <person name="Secka A."/>
            <person name="Antonio M."/>
            <person name="Oren A."/>
            <person name="Chaudhuri R."/>
            <person name="La Ragione R.M."/>
            <person name="Hildebrand F."/>
            <person name="Pallen M.J."/>
        </authorList>
    </citation>
    <scope>NUCLEOTIDE SEQUENCE [LARGE SCALE GENOMIC DNA]</scope>
    <source>
        <strain evidence="5 6">Sa2CUA1</strain>
    </source>
</reference>
<dbReference type="PANTHER" id="PTHR30535:SF4">
    <property type="entry name" value="HEMIN-BINDING PERIPLASMIC PROTEIN HMUT"/>
    <property type="match status" value="1"/>
</dbReference>
<dbReference type="RefSeq" id="WP_191808565.1">
    <property type="nucleotide sequence ID" value="NZ_JACSQD010000006.1"/>
</dbReference>
<feature type="signal peptide" evidence="3">
    <location>
        <begin position="1"/>
        <end position="33"/>
    </location>
</feature>
<dbReference type="PROSITE" id="PS50983">
    <property type="entry name" value="FE_B12_PBP"/>
    <property type="match status" value="1"/>
</dbReference>
<dbReference type="Gene3D" id="3.40.50.1980">
    <property type="entry name" value="Nitrogenase molybdenum iron protein domain"/>
    <property type="match status" value="2"/>
</dbReference>
<comment type="similarity">
    <text evidence="1">Belongs to the bacterial solute-binding protein 8 family.</text>
</comment>
<keyword evidence="6" id="KW-1185">Reference proteome</keyword>
<dbReference type="InterPro" id="IPR050902">
    <property type="entry name" value="ABC_Transporter_SBP"/>
</dbReference>
<feature type="chain" id="PRO_5047406234" evidence="3">
    <location>
        <begin position="34"/>
        <end position="375"/>
    </location>
</feature>
<evidence type="ECO:0000256" key="2">
    <source>
        <dbReference type="SAM" id="MobiDB-lite"/>
    </source>
</evidence>